<evidence type="ECO:0008006" key="5">
    <source>
        <dbReference type="Google" id="ProtNLM"/>
    </source>
</evidence>
<dbReference type="RefSeq" id="WP_271713682.1">
    <property type="nucleotide sequence ID" value="NZ_AP024169.1"/>
</dbReference>
<proteinExistence type="predicted"/>
<dbReference type="Proteomes" id="UP000595897">
    <property type="component" value="Chromosome"/>
</dbReference>
<dbReference type="AlphaFoldDB" id="A0A7R7EPQ2"/>
<dbReference type="PANTHER" id="PTHR34136:SF1">
    <property type="entry name" value="UDP-N-ACETYL-D-MANNOSAMINURONIC ACID TRANSFERASE"/>
    <property type="match status" value="1"/>
</dbReference>
<protein>
    <recommendedName>
        <fullName evidence="5">N-acetylglucosaminyldiphosphoundecaprenol N-acetyl-beta-D-mannosaminyltransferase</fullName>
    </recommendedName>
</protein>
<evidence type="ECO:0000313" key="4">
    <source>
        <dbReference type="Proteomes" id="UP000595897"/>
    </source>
</evidence>
<dbReference type="KEGG" id="ahb:bsdtb5_39490"/>
<organism evidence="3 4">
    <name type="scientific">Anaeromicropila herbilytica</name>
    <dbReference type="NCBI Taxonomy" id="2785025"/>
    <lineage>
        <taxon>Bacteria</taxon>
        <taxon>Bacillati</taxon>
        <taxon>Bacillota</taxon>
        <taxon>Clostridia</taxon>
        <taxon>Lachnospirales</taxon>
        <taxon>Lachnospiraceae</taxon>
        <taxon>Anaeromicropila</taxon>
    </lineage>
</organism>
<name>A0A7R7EPQ2_9FIRM</name>
<sequence length="250" mass="29489">METKVNIMDLEVDIISIDYLILNCKGFLTNDSLNIIYLVSTKTIQETMNDEHYIECFQNADFVLPGEETVLSLHHVDTLQTQGMIVDYHFLYSMFESITEDEKTVFIVGRNENEIERYKQFNDKNYEHLKIVGSFTEKDLEKEEIVINEINSIAPDILIFAIDSPLQEKWIASNYLKLNAKLCISIGGVIEHILKDNKEIPTWIKKIKLETLYRRLFQSKKVHKIKEAYNFKKRMQYYKSKKENKIENTK</sequence>
<dbReference type="Pfam" id="PF03808">
    <property type="entry name" value="Glyco_tran_WecG"/>
    <property type="match status" value="1"/>
</dbReference>
<dbReference type="PANTHER" id="PTHR34136">
    <property type="match status" value="1"/>
</dbReference>
<evidence type="ECO:0000256" key="2">
    <source>
        <dbReference type="ARBA" id="ARBA00022679"/>
    </source>
</evidence>
<evidence type="ECO:0000256" key="1">
    <source>
        <dbReference type="ARBA" id="ARBA00022676"/>
    </source>
</evidence>
<gene>
    <name evidence="3" type="ORF">bsdtb5_39490</name>
</gene>
<evidence type="ECO:0000313" key="3">
    <source>
        <dbReference type="EMBL" id="BCN32654.1"/>
    </source>
</evidence>
<dbReference type="InterPro" id="IPR004629">
    <property type="entry name" value="WecG_TagA_CpsF"/>
</dbReference>
<accession>A0A7R7EPQ2</accession>
<dbReference type="GO" id="GO:0016758">
    <property type="term" value="F:hexosyltransferase activity"/>
    <property type="evidence" value="ECO:0007669"/>
    <property type="project" value="TreeGrafter"/>
</dbReference>
<keyword evidence="4" id="KW-1185">Reference proteome</keyword>
<keyword evidence="2" id="KW-0808">Transferase</keyword>
<keyword evidence="1" id="KW-0328">Glycosyltransferase</keyword>
<dbReference type="EMBL" id="AP024169">
    <property type="protein sequence ID" value="BCN32654.1"/>
    <property type="molecule type" value="Genomic_DNA"/>
</dbReference>
<reference evidence="3 4" key="1">
    <citation type="submission" date="2020-11" db="EMBL/GenBank/DDBJ databases">
        <title>Draft genome sequencing of a Lachnospiraceae strain isolated from anoxic soil subjected to BSD treatment.</title>
        <authorList>
            <person name="Uek A."/>
            <person name="Tonouchi A."/>
        </authorList>
    </citation>
    <scope>NUCLEOTIDE SEQUENCE [LARGE SCALE GENOMIC DNA]</scope>
    <source>
        <strain evidence="3 4">TB5</strain>
    </source>
</reference>